<gene>
    <name evidence="2" type="ORF">MNBD_GAMMA09-1143</name>
</gene>
<feature type="compositionally biased region" description="Polar residues" evidence="1">
    <location>
        <begin position="177"/>
        <end position="186"/>
    </location>
</feature>
<protein>
    <recommendedName>
        <fullName evidence="3">Histidine phosphatase family protein</fullName>
    </recommendedName>
</protein>
<dbReference type="SUPFAM" id="SSF53254">
    <property type="entry name" value="Phosphoglycerate mutase-like"/>
    <property type="match status" value="1"/>
</dbReference>
<feature type="region of interest" description="Disordered" evidence="1">
    <location>
        <begin position="166"/>
        <end position="199"/>
    </location>
</feature>
<evidence type="ECO:0000256" key="1">
    <source>
        <dbReference type="SAM" id="MobiDB-lite"/>
    </source>
</evidence>
<proteinExistence type="predicted"/>
<accession>A0A3B0X6G2</accession>
<name>A0A3B0X6G2_9ZZZZ</name>
<dbReference type="EMBL" id="UOFI01000050">
    <property type="protein sequence ID" value="VAW63898.1"/>
    <property type="molecule type" value="Genomic_DNA"/>
</dbReference>
<evidence type="ECO:0008006" key="3">
    <source>
        <dbReference type="Google" id="ProtNLM"/>
    </source>
</evidence>
<sequence length="199" mass="22389">MKIILLRHGQPVLPAMNKLSADSFHQWVIAYNASGLSNTSLPTEAAIMHASDCNAIVCSTLQRSVESAQKLAEKKIVLSHEIFNEAGLPVARWKKFKTSPKIWAVFFRILWLLGYSHRSESYKEVKLRASQAADQLTELAYKQHKILFVGHGVYNRLLAKELKRKGWHGPGNPGSKHWSSAVYTKSETARTHPETLTGR</sequence>
<dbReference type="Gene3D" id="3.40.50.1240">
    <property type="entry name" value="Phosphoglycerate mutase-like"/>
    <property type="match status" value="1"/>
</dbReference>
<evidence type="ECO:0000313" key="2">
    <source>
        <dbReference type="EMBL" id="VAW63898.1"/>
    </source>
</evidence>
<dbReference type="AlphaFoldDB" id="A0A3B0X6G2"/>
<organism evidence="2">
    <name type="scientific">hydrothermal vent metagenome</name>
    <dbReference type="NCBI Taxonomy" id="652676"/>
    <lineage>
        <taxon>unclassified sequences</taxon>
        <taxon>metagenomes</taxon>
        <taxon>ecological metagenomes</taxon>
    </lineage>
</organism>
<dbReference type="InterPro" id="IPR013078">
    <property type="entry name" value="His_Pase_superF_clade-1"/>
</dbReference>
<dbReference type="Pfam" id="PF00300">
    <property type="entry name" value="His_Phos_1"/>
    <property type="match status" value="1"/>
</dbReference>
<dbReference type="InterPro" id="IPR029033">
    <property type="entry name" value="His_PPase_superfam"/>
</dbReference>
<reference evidence="2" key="1">
    <citation type="submission" date="2018-06" db="EMBL/GenBank/DDBJ databases">
        <authorList>
            <person name="Zhirakovskaya E."/>
        </authorList>
    </citation>
    <scope>NUCLEOTIDE SEQUENCE</scope>
</reference>